<feature type="transmembrane region" description="Helical" evidence="9">
    <location>
        <begin position="171"/>
        <end position="197"/>
    </location>
</feature>
<dbReference type="Proteomes" id="UP000738126">
    <property type="component" value="Unassembled WGS sequence"/>
</dbReference>
<keyword evidence="11" id="KW-0969">Cilium</keyword>
<evidence type="ECO:0000313" key="12">
    <source>
        <dbReference type="Proteomes" id="UP000738126"/>
    </source>
</evidence>
<proteinExistence type="inferred from homology"/>
<keyword evidence="7 9" id="KW-0472">Membrane</keyword>
<gene>
    <name evidence="11" type="ORF">CKO13_00385</name>
</gene>
<keyword evidence="2 8" id="KW-0813">Transport</keyword>
<sequence length="225" mass="24137">MSDAIPLQPFAEGGIGQRLLAVVDNGGPVLILLALLSVFTLTLILLKLWQFSAARLHDRRTMAQALASWHAEEPGQALQRLAASRHIGAEPLAAAMRGRLDPEADEARLREEVTRLASGRLEQLRAYLRGLEAIGALSPLLGLLGTVLGMIEAFRQLEAAGSQVDPAMLSGGIWEALLTTAAGIALAIPAVAALTWLERVVERFRHRLEDAVTQVFTAAPPRHAA</sequence>
<comment type="caution">
    <text evidence="11">The sequence shown here is derived from an EMBL/GenBank/DDBJ whole genome shotgun (WGS) entry which is preliminary data.</text>
</comment>
<reference evidence="11 12" key="1">
    <citation type="journal article" date="2020" name="Microorganisms">
        <title>Osmotic Adaptation and Compatible Solute Biosynthesis of Phototrophic Bacteria as Revealed from Genome Analyses.</title>
        <authorList>
            <person name="Imhoff J.F."/>
            <person name="Rahn T."/>
            <person name="Kunzel S."/>
            <person name="Keller A."/>
            <person name="Neulinger S.C."/>
        </authorList>
    </citation>
    <scope>NUCLEOTIDE SEQUENCE [LARGE SCALE GENOMIC DNA]</scope>
    <source>
        <strain evidence="11 12">DSM 15116</strain>
    </source>
</reference>
<comment type="similarity">
    <text evidence="8">Belongs to the exbB/tolQ family.</text>
</comment>
<protein>
    <submittedName>
        <fullName evidence="11">Flagellar motor protein MotA</fullName>
    </submittedName>
</protein>
<keyword evidence="3" id="KW-1003">Cell membrane</keyword>
<dbReference type="EMBL" id="NRSH01000002">
    <property type="protein sequence ID" value="MBK1725508.1"/>
    <property type="molecule type" value="Genomic_DNA"/>
</dbReference>
<dbReference type="PANTHER" id="PTHR30625">
    <property type="entry name" value="PROTEIN TOLQ"/>
    <property type="match status" value="1"/>
</dbReference>
<evidence type="ECO:0000313" key="11">
    <source>
        <dbReference type="EMBL" id="MBK1725508.1"/>
    </source>
</evidence>
<dbReference type="Pfam" id="PF01618">
    <property type="entry name" value="MotA_ExbB"/>
    <property type="match status" value="1"/>
</dbReference>
<keyword evidence="5 8" id="KW-0653">Protein transport</keyword>
<keyword evidence="4 9" id="KW-0812">Transmembrane</keyword>
<dbReference type="InterPro" id="IPR050790">
    <property type="entry name" value="ExbB/TolQ_transport"/>
</dbReference>
<keyword evidence="11" id="KW-0966">Cell projection</keyword>
<feature type="domain" description="MotA/TolQ/ExbB proton channel" evidence="10">
    <location>
        <begin position="91"/>
        <end position="209"/>
    </location>
</feature>
<dbReference type="PANTHER" id="PTHR30625:SF15">
    <property type="entry name" value="BIOPOLYMER TRANSPORT PROTEIN EXBB"/>
    <property type="match status" value="1"/>
</dbReference>
<comment type="subcellular location">
    <subcellularLocation>
        <location evidence="1">Cell membrane</location>
        <topology evidence="1">Multi-pass membrane protein</topology>
    </subcellularLocation>
    <subcellularLocation>
        <location evidence="8">Membrane</location>
        <topology evidence="8">Multi-pass membrane protein</topology>
    </subcellularLocation>
</comment>
<feature type="transmembrane region" description="Helical" evidence="9">
    <location>
        <begin position="29"/>
        <end position="49"/>
    </location>
</feature>
<evidence type="ECO:0000256" key="5">
    <source>
        <dbReference type="ARBA" id="ARBA00022927"/>
    </source>
</evidence>
<organism evidence="11 12">
    <name type="scientific">Halorhodospira neutriphila</name>
    <dbReference type="NCBI Taxonomy" id="168379"/>
    <lineage>
        <taxon>Bacteria</taxon>
        <taxon>Pseudomonadati</taxon>
        <taxon>Pseudomonadota</taxon>
        <taxon>Gammaproteobacteria</taxon>
        <taxon>Chromatiales</taxon>
        <taxon>Ectothiorhodospiraceae</taxon>
        <taxon>Halorhodospira</taxon>
    </lineage>
</organism>
<evidence type="ECO:0000256" key="4">
    <source>
        <dbReference type="ARBA" id="ARBA00022692"/>
    </source>
</evidence>
<evidence type="ECO:0000256" key="8">
    <source>
        <dbReference type="RuleBase" id="RU004057"/>
    </source>
</evidence>
<keyword evidence="12" id="KW-1185">Reference proteome</keyword>
<evidence type="ECO:0000256" key="9">
    <source>
        <dbReference type="SAM" id="Phobius"/>
    </source>
</evidence>
<accession>A0ABS1E1A9</accession>
<keyword evidence="11" id="KW-0282">Flagellum</keyword>
<dbReference type="RefSeq" id="WP_200255719.1">
    <property type="nucleotide sequence ID" value="NZ_NRSH01000002.1"/>
</dbReference>
<evidence type="ECO:0000256" key="7">
    <source>
        <dbReference type="ARBA" id="ARBA00023136"/>
    </source>
</evidence>
<evidence type="ECO:0000256" key="6">
    <source>
        <dbReference type="ARBA" id="ARBA00022989"/>
    </source>
</evidence>
<evidence type="ECO:0000256" key="2">
    <source>
        <dbReference type="ARBA" id="ARBA00022448"/>
    </source>
</evidence>
<keyword evidence="6 9" id="KW-1133">Transmembrane helix</keyword>
<evidence type="ECO:0000256" key="3">
    <source>
        <dbReference type="ARBA" id="ARBA00022475"/>
    </source>
</evidence>
<feature type="transmembrane region" description="Helical" evidence="9">
    <location>
        <begin position="130"/>
        <end position="151"/>
    </location>
</feature>
<name>A0ABS1E1A9_9GAMM</name>
<evidence type="ECO:0000259" key="10">
    <source>
        <dbReference type="Pfam" id="PF01618"/>
    </source>
</evidence>
<dbReference type="InterPro" id="IPR002898">
    <property type="entry name" value="MotA_ExbB_proton_chnl"/>
</dbReference>
<evidence type="ECO:0000256" key="1">
    <source>
        <dbReference type="ARBA" id="ARBA00004651"/>
    </source>
</evidence>